<sequence length="92" mass="10303">MAENRTERITIKVTPTMYKRLEKLADELGQTPSTLASVYLGEIVRTKEIQREAGEAAVNRMGEAVERTLGPVIAALQQAMVEQESEQQEIEK</sequence>
<dbReference type="AlphaFoldDB" id="A0A8J6QGS1"/>
<evidence type="ECO:0000313" key="2">
    <source>
        <dbReference type="Proteomes" id="UP000638014"/>
    </source>
</evidence>
<proteinExistence type="predicted"/>
<gene>
    <name evidence="1" type="ORF">IC617_09345</name>
</gene>
<keyword evidence="2" id="KW-1185">Reference proteome</keyword>
<name>A0A8J6QGS1_9GAMM</name>
<dbReference type="Proteomes" id="UP000638014">
    <property type="component" value="Unassembled WGS sequence"/>
</dbReference>
<evidence type="ECO:0000313" key="1">
    <source>
        <dbReference type="EMBL" id="MBD1389634.1"/>
    </source>
</evidence>
<protein>
    <submittedName>
        <fullName evidence="1">Uncharacterized protein</fullName>
    </submittedName>
</protein>
<accession>A0A8J6QGS1</accession>
<organism evidence="1 2">
    <name type="scientific">Neiella litorisoli</name>
    <dbReference type="NCBI Taxonomy" id="2771431"/>
    <lineage>
        <taxon>Bacteria</taxon>
        <taxon>Pseudomonadati</taxon>
        <taxon>Pseudomonadota</taxon>
        <taxon>Gammaproteobacteria</taxon>
        <taxon>Alteromonadales</taxon>
        <taxon>Echinimonadaceae</taxon>
        <taxon>Neiella</taxon>
    </lineage>
</organism>
<dbReference type="EMBL" id="JACXAF010000010">
    <property type="protein sequence ID" value="MBD1389634.1"/>
    <property type="molecule type" value="Genomic_DNA"/>
</dbReference>
<comment type="caution">
    <text evidence="1">The sequence shown here is derived from an EMBL/GenBank/DDBJ whole genome shotgun (WGS) entry which is preliminary data.</text>
</comment>
<dbReference type="RefSeq" id="WP_191144740.1">
    <property type="nucleotide sequence ID" value="NZ_JACXAF010000010.1"/>
</dbReference>
<reference evidence="1" key="1">
    <citation type="submission" date="2020-09" db="EMBL/GenBank/DDBJ databases">
        <title>A novel bacterium of genus Neiella, isolated from South China Sea.</title>
        <authorList>
            <person name="Huang H."/>
            <person name="Mo K."/>
            <person name="Hu Y."/>
        </authorList>
    </citation>
    <scope>NUCLEOTIDE SEQUENCE</scope>
    <source>
        <strain evidence="1">HB171785</strain>
    </source>
</reference>